<organism evidence="2">
    <name type="scientific">Chromera velia CCMP2878</name>
    <dbReference type="NCBI Taxonomy" id="1169474"/>
    <lineage>
        <taxon>Eukaryota</taxon>
        <taxon>Sar</taxon>
        <taxon>Alveolata</taxon>
        <taxon>Colpodellida</taxon>
        <taxon>Chromeraceae</taxon>
        <taxon>Chromera</taxon>
    </lineage>
</organism>
<sequence>MGTSDFLVRASVRSVLTFLTDKLFTLVHEKILSPVIKQARQIVNAVLSSLMQVLDGLCGLIPEFGGVVCSLVSVGASNFGSWLLSKLADKELADWIKTIRIKVEKRVLPWADRVTKRVMTAIQRKAASIGMGGTPFSPESLTTDLSSPSLPPDYTDRELFAPPLPLEYSGRDLGLSPPPLPDYPPAFLETGSTAEPGSPDLDLSSDADSADPAGCWEQEEMPA</sequence>
<dbReference type="VEuPathDB" id="CryptoDB:Cvel_15280"/>
<reference evidence="2" key="1">
    <citation type="submission" date="2014-11" db="EMBL/GenBank/DDBJ databases">
        <authorList>
            <person name="Otto D Thomas"/>
            <person name="Naeem Raeece"/>
        </authorList>
    </citation>
    <scope>NUCLEOTIDE SEQUENCE</scope>
</reference>
<accession>A0A0G4F5Z9</accession>
<evidence type="ECO:0000256" key="1">
    <source>
        <dbReference type="SAM" id="MobiDB-lite"/>
    </source>
</evidence>
<dbReference type="AlphaFoldDB" id="A0A0G4F5Z9"/>
<proteinExistence type="predicted"/>
<feature type="region of interest" description="Disordered" evidence="1">
    <location>
        <begin position="130"/>
        <end position="156"/>
    </location>
</feature>
<feature type="region of interest" description="Disordered" evidence="1">
    <location>
        <begin position="169"/>
        <end position="223"/>
    </location>
</feature>
<name>A0A0G4F5Z9_9ALVE</name>
<gene>
    <name evidence="2" type="ORF">Cvel_15280</name>
</gene>
<dbReference type="EMBL" id="CDMZ01000135">
    <property type="protein sequence ID" value="CEM07648.1"/>
    <property type="molecule type" value="Genomic_DNA"/>
</dbReference>
<protein>
    <submittedName>
        <fullName evidence="2">Uncharacterized protein</fullName>
    </submittedName>
</protein>
<evidence type="ECO:0000313" key="2">
    <source>
        <dbReference type="EMBL" id="CEM07648.1"/>
    </source>
</evidence>